<name>A0A1E5QAJ5_9PROT</name>
<dbReference type="Gene3D" id="3.30.300.30">
    <property type="match status" value="1"/>
</dbReference>
<comment type="caution">
    <text evidence="15">The sequence shown here is derived from an EMBL/GenBank/DDBJ whole genome shotgun (WGS) entry which is preliminary data.</text>
</comment>
<sequence>MILRAQKRTGGASAVASAGTTTVVKKSEEKIAETAAVAPDRRLEEDVLRLAGEALRIPQERLNPTENLSNFGVDSIAITEVMVKISRCFGISVAPTTFFEAKHLDDLAAILRARYGAAINAYYAKSEPSPQASPSPVKTPSSSSPGIDPSWLRRHRAVVKGPAENPSVPAAKPVVSGSVSDASATPIPIAVISMEGMFAQSPDLVSLEAHLANGDDCIEDVPWDRWDWQQLQQDPKNRSQTALKYGGFVPGHDQFDAAFFNLSPREAELMDPQHRLFMMCVWKLIEKAGYAPGSLAGRKIGIFLGINLLDYVDLANRAEIADPQKMTGLGHVFCPNRLSFLLDVHGPSQVVDTACSSSLVAIHRAVMSIRHEGCEMAIAGGSNLMLTPTQHILFSKIGMLAPDGRSKSFSAHADGYGRSDGVGAVLLKRLDRAEADGDTILGVITASVEHHGGQGSSLTAPNPKAQAALIVEAHQQANIDPRSIGYVECHGTGTPLGDPIEAQGLKAAFDQRYQELGITPPQNPHVGLGSIKSNIGHAETAAGVAGLIKVLLSMESGTLYQSLHCEDPNPLLELTGTPFYLLEAARPWSQPIVDGVQMPRRAGLSSFGAGGSNVHVIVEEYLSPTSTRRSEPPSNTPMLFPISAKNDTALKDAVAQLRSHVGAVSVADLAYTLQVGRDAMRHRLMFVAANGEALLRQMDAFLQGDETQAVRGTVARGRHIDLTSFNPVGVDALSIAQRWVDGETIAWASLYPSDSGRIRLPLPTYPFQCKRFWLPCDEPAQKTVARPLTPRADGEGRFVLTLTGAEFFLRDHRVMGRPVLPGVGYLEIARAVAKQLGFEPGRIEQVVWLQPLFVECPVNLEIVLDQWTEQQARLRIYRIVDGDGREEHAQMRVAKAAAAVAEVDLSRLQATHSSRVEASRVYQIFDQMGLNYGPSHRAVQWLAAGQDEGGNPSVLARLALPTEGIGDAVRFDLHPSLMDGAFQAAVGMALPEDGTDSVGAALPFALASVEQLGACEQNMWAYVRTAADQRAGTRVLKTDIDLIADDGSVRVRLRGFAARTAIAKQTSSDISVQTFTPRWQSFDPHVGKDQKYAQRVVLVADGLVEQQALAVAFEGENVQTLADETTMPLAERYTRLAEQVLSALQGLAKSCGTTTIQVQLVLPDGEGLAPLSGLIGMLRSAGFEYPNLSGQVILVQPGVDPLVLASRLAAASSAPGGALLRVDPLSGALQVEGWGLVAPSNNPTQGFSWRPKGIYLITGGSGGLGRLLTQAILHVAPEATVVLASRSRPQGEGAAWLARQNPERVHHMCVDLADDTAVMDMMKTIRQHHHHLHGVFHAAGVLNDSALANKQASDLRKVLSPKVVGTCNLDQAIGDEPLDFLVLFSSIAASLGSPGQSDYAAANGFLDGYAVMREARRKAGLCQGRTHTIAWPFWRDGGMAMDSLAQAKMTKQTGLVALESADGIAALTQALSGDAPRLLVVAGQSQRVRHLIEGLEYVPNLPLEREAKPTPNSVTVERATSNENLPKRVLSALERIVSDLLKVDRDELDPDVELPEYGFDSISFTQFAAALNDQFDLDITPTIFFECPTLALLSAHLCDYDETALRAVLGGGEKQTISPIAANVGPRPPAVKSYVPPLNSSRHSDDDAIAIIGMSGQFPQAPDLDTFWRHLATGHDAISEIPSSRWNWRDYWGDPSSEPGRCKIKWGGFLDNIAAFDPDFFGISRPEARYIDPQQRLLLTQVWRLMEDAGYAPSTLSGSDTGLFIGTGDSGYGRLVMESTDHIEGYAMTGLAPSLGPNRVSYFYNLHGPSMAVETACSSALVAVHRAVEAIQSGHCRAAFAGGINTLLVPDTYIGFAKAGMLSPTGRCHTFSAEADGYVRGEGVGLVFLKRLSDAERDGDRILALIRASGENHGGRASSLTAPNPNAQADLLRTVYRRAGFDPRTVGYIEAHGTGTPLGDPIETEALKAAFADLSREAEEQFGPADPIHCGLGSVKSNIGHLELAAGIAGLIKTVLQMRHAILVESLHAKPLNPYLKLDGSGFEVVGQSRPWPRRQDGAGQTLPYRAGVSSFGFGGSNAHVVVEEYIAPAAEQRAVVVPPQTHIIILSARTEAQLREAASQLSDAVAKSNIALADLAYTLQFARDAMEHRLAFTCASRDEVLSRLGAFLDKRDMVELHLGQVKTNRNAVAVLQKDETLSQAVAGLADRGHHDDLLELWVRGFNINWRDLQQGSRAKKVSLPGYPFSMATYWGRAQGGGMGTGTEPTSVTAPMPQPSTRPPAIREVNAEYAPEKTALSILLPLAAQVLEVDASELDVDVELGEFGFDSIVMTTFANRVNDALKLTLSPADFFEYATLNRLAAHVSAQGSPVLLQDTPQPTLPVETPIRATAPLRDQEPDPLVIVGYSCHFPGARDADAFWQNLIEGKESLSRIPLERWDWHAYDGDPKTTAGKTNVHWGGFIDGVFEFDPLFFNISPREALFMDPQQRLLMMHAWNAIESAGHAPTSLAGKKVGVFIGTAASGYRDLIGENAGDEGYVATGSVASVGPNRLSYFLDLHGPSEPVETACSSSLVALHRAVQSIRNGECDMALVGGINTILTPEAHIQFSKAGMLSLDGRCKTFSNQADGYGRGEGAGVLFIKRRSAAERDGDPIRAIIRGSGINHGGRANSLTAPNTVAQADLLRGVYADAGINPRHIGYVEAHGTGTALGDPVEINALKSAFGLSQPGSFQAEDSLCSIGSVKTNIGHLELAAGVAGIIKVLLQLEHRTLVPSLHCDEINPHIQLAGTPFEIVRTAQPWQSLRNDEGQDLPRLAGISSFGFGGVNAHVVLEEYRPSQEAQTPEPLLDRPGVFVLSGRDAQRLKDRAAALFAVLGLGRIRESDRDDLSYTLQVGRTEMSSRLAIVASTLEALRDGLKAFLSGQAAPGLFVAEGERRTSSLSADDDPSIVAQTWVNGAEIDWSILHTRSRRRLVLPVYPFARDTYRVSSRLPSPHNPSDTTLARDGSKTVCVDADAFYMRDHRVRGQRVLPGAMSLELVRAAFVGAGVSTPISMHRIAWRRPLTLDVGHQDVVVDLGPATEDGTSFSLLNKVDGDLEYVRGVISRLDDDQTPPAFDLGQIRSQCPRSIQPEWLYDRYAALGLEYGPAFRVVEEIWTGDGQILARLRLPDAAKEGSLILHPSLLDGAFHVALGLFEQEERLTAALPVGLDSLQMFAPTTDSMWVWLRLQPQQHGVYKFDLDLADEDGQAHVAARGFTLRPLAGEHTDVTIAADVLQHAAERYFKSLLARLTDIAEDQIELGEPLERYGIDSLLINRLTDALEKDFGPLSSTLFFEYRTLQAVIDYFMADHAQTLAVVTGVREDATPFPSREQTAVTGRNATASPTDQPIAIIGMAGRYPGADSLEAFWKNLAAGRDGITDIPVERWDHAKLLSGQIGRGGFVDGFDCFDPLFFNISPAEAEYMDPQERLFLQCAWETLEDAGYTRSTLAPARQPLTGGDVGVFVGVMWQEYQLYGAERSAQGQSLGLTGNPASIANRVSYFCDFHGPSLAVDSMCSSSLTAIHLACESLRSGSCQVALAGGVNLSLHPNKYIVLGQGNFLSDTGRCESFGQGGNGYVPGEGVGAVLLKPLDQAITDGDRIQGVIRATALNHGGMTNGYTVPNPDAQAAVIGRAMDQASVSPESVSYVEAHGTGTSLGDPIEIRALSKAYRGQTDKRAFCAIGSVKSNIGHLESASGIAGLTKVLLQFKHGQLAPSLHSETLNPHIDFASSPFTVQQRLAPWPQQVQGGQPSPRIAGLSSFGAGGSNAHVILQEYIPASPEVRTSEQVSQPMLFPVSAQDPERLMDLLKRLQSNVRERSMNDLEDVAYTLQVGREAFDERLVFLASTKDELLAGLDQVLAGETRGNSLFRGRAGRGQKADVPLSASLSDIAQAWVNGATVNWRRLWQGVTPRRIALPSYPFARDRYWVPEAQQGVAHSNVRADQSSLPLFFVPDWRTEDAWAMSADEAHERDEQSWLVLCELPDSLADKLAETASPAHVVRLQSDETRDIADRFVSHASRLMELFQSLMKAGQGRAVVQVVVTEDNDGRLLAGLGGMLRTASQEAPSLSCQLVVLTGAYPDHLGERLRADRMGTDGDGDIRYQANQRMVRRWREVSAPRTALVPAWKKSGVYLITGGAGGVGLEVAAQMAADNRNPSLWLLGRSTLSSQQQTQLDALPARVHYRRVDVSDAAAVNKVVAEIRQTEGHLDGVIHAAGVIRDGLLRHKSQTDLSAVLAPKVAGLMNLDAAIGGEPLDFMVLFSSLSGALGNVGQGDYATANAFLDGFASHRNRLTAQGQRCGHTLSIDWPYLRDGGMQLDAAVVHAMEKNTGLTPLEPSAVISAMRAAMGFPDVDQLLIMDGDRPRLRRLMGITSSAPAAPLKSAAPTSAERLPARPMVSTRQHRMLAWVSDAFSQVLKIPAERLDADATIDRFGVDSISALHILEVLEGELGPLPQTLLFEHPTINALVDHLLAEYPDAMLDVAQSPKDERVDEHIDEKSVSPLQTKARSGDVAIIAVAGRYPGAGDVEALWQMLVAGRDGITEVPKSRWNADAHYSARKGKAGHSHCKWGGFIDDVDCFDANFFDYTPREASLLDPQERLFLETTWHLLERAGHTRAALQDRYQGRVGVFVGAMYQQYNAMETDRDSQSLLRLSSYAAIANRTSFFFDLQGPSVAVDSMCSSGLQAVHQACQSLQTGECQLAIAGGVNLSIHPDKYIGLSRLGLIGSHADSRAFAVDGDGYLPAEGVGAVLLKPLDEALSDQDPILAVIKGSIANHSGHSAGFAVPNIKAQARLMEENFHRSGIDPRSIGYVESSANGSPVGDAIERRALSRAFRSFTKDDGFCTIGSVKSFIGHAEAASGLAQLTKVLLQFQHRSLLPSFNDHTAAEVSQLFAGSPFVLQNALAPWARPWIDGQEQPRRATVSSFGAGGANVHVIVQEPPEPFATAENVPETNPLRQYPLFAKTPEQLRAVAERLEDYVLVNPHVSMARLSYTLRVGREPMACGVLLMAHDVEDLLKRLAEVRDGQIKTLETNFQLRHDTAETPLTPLPLPGYPFARDHHWIGSNESEHVFETRAPKAPVKQGAALLTVLVNVLATEQGVKPGRIDPTASLRAIGVDSMIGLQLIYAIEEATGIVVSHRELDQSKSLQHLAELVGAHTGQERLASPQTVHWDADGGPWQSVMGEGQKGIWVAQMLQPRSSVYNVPMAFRVKHIDLEVLQAACRWLLDRYPILTVRVADKEGEPHLVASTVEETVHSLSVPKGVDVLAFARQRVVRPFDMGEEAKIRFELISGDSLDAKEQLFLIVVHHLVTDGVSMAVMAREFWNAYERMLTGEAPALLSDAAQHADYADFIAWERAIMDSPEGARQRAFWQNQLAGVLPVLELPCDRKPDSEGLVDGRTCEMRLSKKVTKTVSAAADRLGISRASFYLGVFTILLYRYSGQNRMIVGVPTVRRPKRRFEETVGYCTNMMALPLDVKGSMRTKTLLSQVHQAMMTGMDHGDYPFASIARALGDTARGEPPYQVSYGYQNFSGSSAEMPVLSTGEVSYVPQLRQGGDGLFGLDLFDEASGLTVVAAFDGARFDPKTVNRMLEHFKALVVAVADKPRRRVASLSMLSNAEQKSLLRDWSGNTRSAHAPRLIADSFRRQVQKHPQAVAIVSKGKTVTYGQLQKQVNRLARMLCQRGLQPGDRVAVLLKREPASIAALLAVLVAGGVWVPLDANYPDQRLALILKDAKVSLVLSQGKLTARAVALGVTRKGIIDLKTDGKTIREMSAKSPKDKVHGADPAYIIYTSGSTGVPKGVVVSHGAIAEQCHVIGAYYGLGRKDVVLQFASHSVDTALEQILPTLVFGARLVLEDEEMWMPEDFHRRLHKLRITVVDLPPVYLRELLIAWSDGPTDRPALVLRLCIVGGETLAPDVVELWQNSLLSKVRLLNAYGPTEATVTALVHPVEPQSSVASIPIGQPLAGVEVYILDEDQNVVPEGVVGELYLSGSRLALGYHGNSKLTAERFVTKTLDPRRGAMRLYRTGDRASFIPDSQGTVAFHGRMDDQTSIRGFRVELGEIESALMAFGGCEAVVLPKSLADGKMAIEAFVVAMAPDFDRLGLDDFLRARLPAHMIPRRVRYLDVLPLTSGGKVDRTALLALPDEFYQVSAGRSKPSDEVEQRLLQVWEEVLSVEGETCPIGVDDSFERCGGNSLSAVRLLREIERRFEYPFSFAEFAKAPTIAAQARVLRLRRAECKTMIGEARESLLVPLRLPDKRADGRHPLFLIHPVSGSVTCYQALADRLNPKRPVYGVRAAEVEKRSDSNDYGISAMAQDYVAAIQEIQAQGPYLLAGWSFGGVVAFEMACQLRNKGEKVAFLGLLDSYPPEMVRQMEESLRRKKEFPGETAYWVQAFAQDLLGIENFMPKRSGSPLKSLLERAETVQLLPGVNAAQFQNLFELFCHNREALVRHTLTSCDFPLTLIHASAERGDDLGQEWRRIAGENITVSAVSGDHYSFLRIPFLDNWVNAFSEQIERIEQIHIE</sequence>
<comment type="function">
    <text evidence="9">Involved in production of the polyketide antibiotic thailandamide.</text>
</comment>
<dbReference type="PROSITE" id="PS52019">
    <property type="entry name" value="PKS_MFAS_DH"/>
    <property type="match status" value="2"/>
</dbReference>
<comment type="subcellular location">
    <subcellularLocation>
        <location evidence="2">Cytoplasm</location>
    </subcellularLocation>
</comment>
<dbReference type="InterPro" id="IPR042099">
    <property type="entry name" value="ANL_N_sf"/>
</dbReference>
<dbReference type="InterPro" id="IPR020807">
    <property type="entry name" value="PKS_DH"/>
</dbReference>
<evidence type="ECO:0000256" key="11">
    <source>
        <dbReference type="SAM" id="MobiDB-lite"/>
    </source>
</evidence>
<feature type="active site" description="Proton donor; for dehydratase activity" evidence="10">
    <location>
        <position position="979"/>
    </location>
</feature>
<evidence type="ECO:0000256" key="10">
    <source>
        <dbReference type="PROSITE-ProRule" id="PRU01363"/>
    </source>
</evidence>
<dbReference type="Pfam" id="PF22336">
    <property type="entry name" value="RhiE-like_linker"/>
    <property type="match status" value="5"/>
</dbReference>
<dbReference type="Gene3D" id="3.30.559.30">
    <property type="entry name" value="Nonribosomal peptide synthetase, condensation domain"/>
    <property type="match status" value="1"/>
</dbReference>
<feature type="active site" description="Proton acceptor; for dehydratase activity" evidence="10">
    <location>
        <position position="812"/>
    </location>
</feature>
<dbReference type="Pfam" id="PF14765">
    <property type="entry name" value="PS-DH"/>
    <property type="match status" value="2"/>
</dbReference>
<dbReference type="PROSITE" id="PS52004">
    <property type="entry name" value="KS3_2"/>
    <property type="match status" value="5"/>
</dbReference>
<dbReference type="InterPro" id="IPR001031">
    <property type="entry name" value="Thioesterase"/>
</dbReference>
<dbReference type="PANTHER" id="PTHR43775">
    <property type="entry name" value="FATTY ACID SYNTHASE"/>
    <property type="match status" value="1"/>
</dbReference>
<dbReference type="SMART" id="SM00822">
    <property type="entry name" value="PKS_KR"/>
    <property type="match status" value="2"/>
</dbReference>
<dbReference type="Pfam" id="PF00501">
    <property type="entry name" value="AMP-binding"/>
    <property type="match status" value="1"/>
</dbReference>
<dbReference type="InterPro" id="IPR045851">
    <property type="entry name" value="AMP-bd_C_sf"/>
</dbReference>
<dbReference type="Pfam" id="PF00668">
    <property type="entry name" value="Condensation"/>
    <property type="match status" value="1"/>
</dbReference>
<dbReference type="InterPro" id="IPR006162">
    <property type="entry name" value="Ppantetheine_attach_site"/>
</dbReference>
<dbReference type="InterPro" id="IPR013968">
    <property type="entry name" value="PKS_KR"/>
</dbReference>
<evidence type="ECO:0000259" key="13">
    <source>
        <dbReference type="PROSITE" id="PS52004"/>
    </source>
</evidence>
<evidence type="ECO:0000313" key="16">
    <source>
        <dbReference type="Proteomes" id="UP000095347"/>
    </source>
</evidence>
<dbReference type="SUPFAM" id="SSF52777">
    <property type="entry name" value="CoA-dependent acyltransferases"/>
    <property type="match status" value="2"/>
</dbReference>
<dbReference type="Pfam" id="PF00550">
    <property type="entry name" value="PP-binding"/>
    <property type="match status" value="7"/>
</dbReference>
<keyword evidence="8" id="KW-0677">Repeat</keyword>
<dbReference type="PROSITE" id="PS50075">
    <property type="entry name" value="CARRIER"/>
    <property type="match status" value="6"/>
</dbReference>
<keyword evidence="5" id="KW-0963">Cytoplasm</keyword>
<dbReference type="Gene3D" id="3.40.50.720">
    <property type="entry name" value="NAD(P)-binding Rossmann-like Domain"/>
    <property type="match status" value="2"/>
</dbReference>
<feature type="domain" description="Ketosynthase family 3 (KS3)" evidence="13">
    <location>
        <begin position="4544"/>
        <end position="4974"/>
    </location>
</feature>
<feature type="region of interest" description="Disordered" evidence="11">
    <location>
        <begin position="126"/>
        <end position="150"/>
    </location>
</feature>
<dbReference type="GO" id="GO:0005886">
    <property type="term" value="C:plasma membrane"/>
    <property type="evidence" value="ECO:0007669"/>
    <property type="project" value="TreeGrafter"/>
</dbReference>
<dbReference type="InterPro" id="IPR016039">
    <property type="entry name" value="Thiolase-like"/>
</dbReference>
<evidence type="ECO:0000259" key="14">
    <source>
        <dbReference type="PROSITE" id="PS52019"/>
    </source>
</evidence>
<dbReference type="Gene3D" id="3.40.50.12780">
    <property type="entry name" value="N-terminal domain of ligase-like"/>
    <property type="match status" value="1"/>
</dbReference>
<feature type="region of interest" description="N-terminal hotdog fold" evidence="10">
    <location>
        <begin position="2986"/>
        <end position="3107"/>
    </location>
</feature>
<feature type="domain" description="Carrier" evidence="12">
    <location>
        <begin position="5120"/>
        <end position="5194"/>
    </location>
</feature>
<dbReference type="Pfam" id="PF02801">
    <property type="entry name" value="Ketoacyl-synt_C"/>
    <property type="match status" value="5"/>
</dbReference>
<feature type="domain" description="Carrier" evidence="12">
    <location>
        <begin position="38"/>
        <end position="115"/>
    </location>
</feature>
<evidence type="ECO:0000256" key="4">
    <source>
        <dbReference type="ARBA" id="ARBA00022450"/>
    </source>
</evidence>
<protein>
    <submittedName>
        <fullName evidence="15">Uncharacterized protein</fullName>
    </submittedName>
</protein>
<dbReference type="InterPro" id="IPR049552">
    <property type="entry name" value="PKS_DH_N"/>
</dbReference>
<dbReference type="STRING" id="28181.BEN30_04620"/>
<dbReference type="CDD" id="cd05930">
    <property type="entry name" value="A_NRPS"/>
    <property type="match status" value="1"/>
</dbReference>
<evidence type="ECO:0000313" key="15">
    <source>
        <dbReference type="EMBL" id="OEJ69007.1"/>
    </source>
</evidence>
<keyword evidence="7" id="KW-0808">Transferase</keyword>
<dbReference type="SUPFAM" id="SSF56801">
    <property type="entry name" value="Acetyl-CoA synthetase-like"/>
    <property type="match status" value="1"/>
</dbReference>
<feature type="domain" description="Carrier" evidence="12">
    <location>
        <begin position="4430"/>
        <end position="4510"/>
    </location>
</feature>
<comment type="cofactor">
    <cofactor evidence="1">
        <name>pantetheine 4'-phosphate</name>
        <dbReference type="ChEBI" id="CHEBI:47942"/>
    </cofactor>
</comment>
<dbReference type="SUPFAM" id="SSF53474">
    <property type="entry name" value="alpha/beta-Hydrolases"/>
    <property type="match status" value="1"/>
</dbReference>
<evidence type="ECO:0000256" key="7">
    <source>
        <dbReference type="ARBA" id="ARBA00022679"/>
    </source>
</evidence>
<dbReference type="GO" id="GO:0044550">
    <property type="term" value="P:secondary metabolite biosynthetic process"/>
    <property type="evidence" value="ECO:0007669"/>
    <property type="project" value="UniProtKB-ARBA"/>
</dbReference>
<dbReference type="InterPro" id="IPR009081">
    <property type="entry name" value="PP-bd_ACP"/>
</dbReference>
<dbReference type="GO" id="GO:0005737">
    <property type="term" value="C:cytoplasm"/>
    <property type="evidence" value="ECO:0007669"/>
    <property type="project" value="UniProtKB-SubCell"/>
</dbReference>
<dbReference type="InterPro" id="IPR000873">
    <property type="entry name" value="AMP-dep_synth/lig_dom"/>
</dbReference>
<keyword evidence="16" id="KW-1185">Reference proteome</keyword>
<dbReference type="Pfam" id="PF00109">
    <property type="entry name" value="ketoacyl-synt"/>
    <property type="match status" value="5"/>
</dbReference>
<evidence type="ECO:0000256" key="6">
    <source>
        <dbReference type="ARBA" id="ARBA00022553"/>
    </source>
</evidence>
<dbReference type="PANTHER" id="PTHR43775:SF37">
    <property type="entry name" value="SI:DKEY-61P9.11"/>
    <property type="match status" value="1"/>
</dbReference>
<proteinExistence type="predicted"/>
<dbReference type="EMBL" id="MCGG01000009">
    <property type="protein sequence ID" value="OEJ69007.1"/>
    <property type="molecule type" value="Genomic_DNA"/>
</dbReference>
<feature type="region of interest" description="C-terminal hotdog fold" evidence="10">
    <location>
        <begin position="3122"/>
        <end position="3263"/>
    </location>
</feature>
<feature type="region of interest" description="N-terminal hotdog fold" evidence="10">
    <location>
        <begin position="781"/>
        <end position="900"/>
    </location>
</feature>
<dbReference type="InterPro" id="IPR049900">
    <property type="entry name" value="PKS_mFAS_DH"/>
</dbReference>
<dbReference type="Gene3D" id="3.10.129.110">
    <property type="entry name" value="Polyketide synthase dehydratase"/>
    <property type="match status" value="2"/>
</dbReference>
<dbReference type="Pfam" id="PF00975">
    <property type="entry name" value="Thioesterase"/>
    <property type="match status" value="1"/>
</dbReference>
<dbReference type="PROSITE" id="PS00455">
    <property type="entry name" value="AMP_BINDING"/>
    <property type="match status" value="1"/>
</dbReference>
<feature type="domain" description="PKS/mFAS DH" evidence="14">
    <location>
        <begin position="781"/>
        <end position="1067"/>
    </location>
</feature>
<dbReference type="InterPro" id="IPR010071">
    <property type="entry name" value="AA_adenyl_dom"/>
</dbReference>
<dbReference type="CDD" id="cd08953">
    <property type="entry name" value="KR_2_SDR_x"/>
    <property type="match status" value="2"/>
</dbReference>
<dbReference type="InterPro" id="IPR050091">
    <property type="entry name" value="PKS_NRPS_Biosynth_Enz"/>
</dbReference>
<dbReference type="InterPro" id="IPR014030">
    <property type="entry name" value="Ketoacyl_synth_N"/>
</dbReference>
<dbReference type="SMART" id="SM01294">
    <property type="entry name" value="PKS_PP_betabranch"/>
    <property type="match status" value="2"/>
</dbReference>
<dbReference type="InterPro" id="IPR014031">
    <property type="entry name" value="Ketoacyl_synth_C"/>
</dbReference>
<feature type="domain" description="Carrier" evidence="12">
    <location>
        <begin position="6195"/>
        <end position="6271"/>
    </location>
</feature>
<evidence type="ECO:0000256" key="9">
    <source>
        <dbReference type="ARBA" id="ARBA00054155"/>
    </source>
</evidence>
<dbReference type="InterPro" id="IPR057326">
    <property type="entry name" value="KR_dom"/>
</dbReference>
<dbReference type="InterPro" id="IPR049551">
    <property type="entry name" value="PKS_DH_C"/>
</dbReference>
<dbReference type="GO" id="GO:0004315">
    <property type="term" value="F:3-oxoacyl-[acyl-carrier-protein] synthase activity"/>
    <property type="evidence" value="ECO:0007669"/>
    <property type="project" value="InterPro"/>
</dbReference>
<dbReference type="InterPro" id="IPR018201">
    <property type="entry name" value="Ketoacyl_synth_AS"/>
</dbReference>
<dbReference type="Gene3D" id="3.40.50.1820">
    <property type="entry name" value="alpha/beta hydrolase"/>
    <property type="match status" value="1"/>
</dbReference>
<dbReference type="InterPro" id="IPR054514">
    <property type="entry name" value="RhiE-like_linker"/>
</dbReference>
<dbReference type="InterPro" id="IPR036736">
    <property type="entry name" value="ACP-like_sf"/>
</dbReference>
<dbReference type="SUPFAM" id="SSF51735">
    <property type="entry name" value="NAD(P)-binding Rossmann-fold domains"/>
    <property type="match status" value="3"/>
</dbReference>
<dbReference type="PROSITE" id="PS00012">
    <property type="entry name" value="PHOSPHOPANTETHEINE"/>
    <property type="match status" value="2"/>
</dbReference>
<dbReference type="InterPro" id="IPR020806">
    <property type="entry name" value="PKS_PP-bd"/>
</dbReference>
<evidence type="ECO:0000256" key="2">
    <source>
        <dbReference type="ARBA" id="ARBA00004496"/>
    </source>
</evidence>
<feature type="domain" description="PKS/mFAS DH" evidence="14">
    <location>
        <begin position="2986"/>
        <end position="3263"/>
    </location>
</feature>
<dbReference type="InterPro" id="IPR023213">
    <property type="entry name" value="CAT-like_dom_sf"/>
</dbReference>
<feature type="domain" description="Ketosynthase family 3 (KS3)" evidence="13">
    <location>
        <begin position="2397"/>
        <end position="2831"/>
    </location>
</feature>
<evidence type="ECO:0000256" key="3">
    <source>
        <dbReference type="ARBA" id="ARBA00004792"/>
    </source>
</evidence>
<dbReference type="GO" id="GO:0031177">
    <property type="term" value="F:phosphopantetheine binding"/>
    <property type="evidence" value="ECO:0007669"/>
    <property type="project" value="InterPro"/>
</dbReference>
<dbReference type="GO" id="GO:0071770">
    <property type="term" value="P:DIM/DIP cell wall layer assembly"/>
    <property type="evidence" value="ECO:0007669"/>
    <property type="project" value="TreeGrafter"/>
</dbReference>
<feature type="domain" description="Carrier" evidence="12">
    <location>
        <begin position="1527"/>
        <end position="1601"/>
    </location>
</feature>
<dbReference type="SUPFAM" id="SSF47336">
    <property type="entry name" value="ACP-like"/>
    <property type="match status" value="7"/>
</dbReference>
<keyword evidence="6" id="KW-0597">Phosphoprotein</keyword>
<dbReference type="SUPFAM" id="SSF53901">
    <property type="entry name" value="Thiolase-like"/>
    <property type="match status" value="5"/>
</dbReference>
<dbReference type="Gene3D" id="1.10.1240.100">
    <property type="match status" value="5"/>
</dbReference>
<feature type="domain" description="Ketosynthase family 3 (KS3)" evidence="13">
    <location>
        <begin position="3382"/>
        <end position="3809"/>
    </location>
</feature>
<comment type="pathway">
    <text evidence="3">Antibiotic biosynthesis.</text>
</comment>
<feature type="region of interest" description="Disordered" evidence="11">
    <location>
        <begin position="2259"/>
        <end position="2279"/>
    </location>
</feature>
<dbReference type="Pfam" id="PF21089">
    <property type="entry name" value="PKS_DH_N"/>
    <property type="match status" value="2"/>
</dbReference>
<dbReference type="InterPro" id="IPR001242">
    <property type="entry name" value="Condensation_dom"/>
</dbReference>
<dbReference type="FunFam" id="3.40.50.980:FF:000001">
    <property type="entry name" value="Non-ribosomal peptide synthetase"/>
    <property type="match status" value="1"/>
</dbReference>
<dbReference type="SMART" id="SM00826">
    <property type="entry name" value="PKS_DH"/>
    <property type="match status" value="2"/>
</dbReference>
<keyword evidence="4" id="KW-0596">Phosphopantetheine</keyword>
<gene>
    <name evidence="15" type="ORF">BEN30_04620</name>
</gene>
<reference evidence="16" key="1">
    <citation type="submission" date="2016-07" db="EMBL/GenBank/DDBJ databases">
        <authorList>
            <person name="Florea S."/>
            <person name="Webb J.S."/>
            <person name="Jaromczyk J."/>
            <person name="Schardl C.L."/>
        </authorList>
    </citation>
    <scope>NUCLEOTIDE SEQUENCE [LARGE SCALE GENOMIC DNA]</scope>
    <source>
        <strain evidence="16">MV-1</strain>
    </source>
</reference>
<evidence type="ECO:0000256" key="5">
    <source>
        <dbReference type="ARBA" id="ARBA00022490"/>
    </source>
</evidence>
<feature type="active site" description="Proton acceptor; for dehydratase activity" evidence="10">
    <location>
        <position position="3019"/>
    </location>
</feature>
<accession>A0A1E5QAJ5</accession>
<feature type="compositionally biased region" description="Low complexity" evidence="11">
    <location>
        <begin position="134"/>
        <end position="145"/>
    </location>
</feature>
<dbReference type="InterPro" id="IPR020845">
    <property type="entry name" value="AMP-binding_CS"/>
</dbReference>
<evidence type="ECO:0000256" key="1">
    <source>
        <dbReference type="ARBA" id="ARBA00001957"/>
    </source>
</evidence>
<dbReference type="NCBIfam" id="TIGR01733">
    <property type="entry name" value="AA-adenyl-dom"/>
    <property type="match status" value="1"/>
</dbReference>
<dbReference type="Pfam" id="PF08659">
    <property type="entry name" value="KR"/>
    <property type="match status" value="2"/>
</dbReference>
<dbReference type="Gene3D" id="1.10.1200.10">
    <property type="entry name" value="ACP-like"/>
    <property type="match status" value="7"/>
</dbReference>
<dbReference type="CDD" id="cd00833">
    <property type="entry name" value="PKS"/>
    <property type="match status" value="5"/>
</dbReference>
<dbReference type="InterPro" id="IPR042104">
    <property type="entry name" value="PKS_dehydratase_sf"/>
</dbReference>
<dbReference type="FunFam" id="3.40.47.10:FF:000019">
    <property type="entry name" value="Polyketide synthase type I"/>
    <property type="match status" value="3"/>
</dbReference>
<evidence type="ECO:0000259" key="12">
    <source>
        <dbReference type="PROSITE" id="PS50075"/>
    </source>
</evidence>
<organism evidence="15 16">
    <name type="scientific">Magnetovibrio blakemorei</name>
    <dbReference type="NCBI Taxonomy" id="28181"/>
    <lineage>
        <taxon>Bacteria</taxon>
        <taxon>Pseudomonadati</taxon>
        <taxon>Pseudomonadota</taxon>
        <taxon>Alphaproteobacteria</taxon>
        <taxon>Rhodospirillales</taxon>
        <taxon>Magnetovibrionaceae</taxon>
        <taxon>Magnetovibrio</taxon>
    </lineage>
</organism>
<dbReference type="InterPro" id="IPR036291">
    <property type="entry name" value="NAD(P)-bd_dom_sf"/>
</dbReference>
<dbReference type="Gene3D" id="3.30.559.10">
    <property type="entry name" value="Chloramphenicol acetyltransferase-like domain"/>
    <property type="match status" value="1"/>
</dbReference>
<dbReference type="PROSITE" id="PS00606">
    <property type="entry name" value="KS3_1"/>
    <property type="match status" value="3"/>
</dbReference>
<feature type="region of interest" description="C-terminal hotdog fold" evidence="10">
    <location>
        <begin position="913"/>
        <end position="1067"/>
    </location>
</feature>
<dbReference type="Gene3D" id="3.40.47.10">
    <property type="match status" value="5"/>
</dbReference>
<dbReference type="InterPro" id="IPR029058">
    <property type="entry name" value="AB_hydrolase_fold"/>
</dbReference>
<dbReference type="InterPro" id="IPR020841">
    <property type="entry name" value="PKS_Beta-ketoAc_synthase_dom"/>
</dbReference>
<dbReference type="GO" id="GO:0004312">
    <property type="term" value="F:fatty acid synthase activity"/>
    <property type="evidence" value="ECO:0007669"/>
    <property type="project" value="TreeGrafter"/>
</dbReference>
<feature type="active site" description="Proton donor; for dehydratase activity" evidence="10">
    <location>
        <position position="3181"/>
    </location>
</feature>
<feature type="domain" description="Ketosynthase family 3 (KS3)" evidence="13">
    <location>
        <begin position="186"/>
        <end position="620"/>
    </location>
</feature>
<dbReference type="SMART" id="SM00825">
    <property type="entry name" value="PKS_KS"/>
    <property type="match status" value="5"/>
</dbReference>
<feature type="domain" description="Ketosynthase family 3 (KS3)" evidence="13">
    <location>
        <begin position="1646"/>
        <end position="2085"/>
    </location>
</feature>
<feature type="domain" description="Carrier" evidence="12">
    <location>
        <begin position="2290"/>
        <end position="2367"/>
    </location>
</feature>
<dbReference type="SMART" id="SM00823">
    <property type="entry name" value="PKS_PP"/>
    <property type="match status" value="7"/>
</dbReference>
<dbReference type="Proteomes" id="UP000095347">
    <property type="component" value="Unassembled WGS sequence"/>
</dbReference>
<dbReference type="GO" id="GO:0006633">
    <property type="term" value="P:fatty acid biosynthetic process"/>
    <property type="evidence" value="ECO:0007669"/>
    <property type="project" value="InterPro"/>
</dbReference>
<evidence type="ECO:0000256" key="8">
    <source>
        <dbReference type="ARBA" id="ARBA00022737"/>
    </source>
</evidence>